<dbReference type="OrthoDB" id="10065089at2759"/>
<organism evidence="1 2">
    <name type="scientific">Dentiscutata erythropus</name>
    <dbReference type="NCBI Taxonomy" id="1348616"/>
    <lineage>
        <taxon>Eukaryota</taxon>
        <taxon>Fungi</taxon>
        <taxon>Fungi incertae sedis</taxon>
        <taxon>Mucoromycota</taxon>
        <taxon>Glomeromycotina</taxon>
        <taxon>Glomeromycetes</taxon>
        <taxon>Diversisporales</taxon>
        <taxon>Gigasporaceae</taxon>
        <taxon>Dentiscutata</taxon>
    </lineage>
</organism>
<name>A0A9N9JJK6_9GLOM</name>
<dbReference type="Proteomes" id="UP000789405">
    <property type="component" value="Unassembled WGS sequence"/>
</dbReference>
<evidence type="ECO:0000313" key="2">
    <source>
        <dbReference type="Proteomes" id="UP000789405"/>
    </source>
</evidence>
<dbReference type="AlphaFoldDB" id="A0A9N9JJK6"/>
<comment type="caution">
    <text evidence="1">The sequence shown here is derived from an EMBL/GenBank/DDBJ whole genome shotgun (WGS) entry which is preliminary data.</text>
</comment>
<sequence length="220" mass="25117">TLCTPTPNKQRLLSDTIIRPLLVNSNHASTSTPISISSSLQLSINICVTAKNATVQNDAIAKIQEATQQMLEYKQSCLLISNQDFKNAKYFVDTSSSTHIADLLILFSDQQLASTLLKQDKVKPILVLLVDGEPDKNPRYFKNIIEYCNLFCVLEFDYLTFIEEHKCYQHLVKCGQPQNFNKFPTQASRVAEDVSVLIEYREDLIEQMYTHTREVQFDSE</sequence>
<feature type="non-terminal residue" evidence="1">
    <location>
        <position position="1"/>
    </location>
</feature>
<gene>
    <name evidence="1" type="ORF">DERYTH_LOCUS19797</name>
</gene>
<dbReference type="EMBL" id="CAJVPY010022292">
    <property type="protein sequence ID" value="CAG8782372.1"/>
    <property type="molecule type" value="Genomic_DNA"/>
</dbReference>
<reference evidence="1" key="1">
    <citation type="submission" date="2021-06" db="EMBL/GenBank/DDBJ databases">
        <authorList>
            <person name="Kallberg Y."/>
            <person name="Tangrot J."/>
            <person name="Rosling A."/>
        </authorList>
    </citation>
    <scope>NUCLEOTIDE SEQUENCE</scope>
    <source>
        <strain evidence="1">MA453B</strain>
    </source>
</reference>
<evidence type="ECO:0000313" key="1">
    <source>
        <dbReference type="EMBL" id="CAG8782372.1"/>
    </source>
</evidence>
<keyword evidence="2" id="KW-1185">Reference proteome</keyword>
<proteinExistence type="predicted"/>
<protein>
    <submittedName>
        <fullName evidence="1">8836_t:CDS:1</fullName>
    </submittedName>
</protein>
<accession>A0A9N9JJK6</accession>